<feature type="transmembrane region" description="Helical" evidence="1">
    <location>
        <begin position="9"/>
        <end position="32"/>
    </location>
</feature>
<keyword evidence="1" id="KW-0812">Transmembrane</keyword>
<name>A0A921DY52_9STAP</name>
<dbReference type="EMBL" id="DYYI01000091">
    <property type="protein sequence ID" value="HJE20329.1"/>
    <property type="molecule type" value="Genomic_DNA"/>
</dbReference>
<keyword evidence="1" id="KW-1133">Transmembrane helix</keyword>
<dbReference type="Proteomes" id="UP000763505">
    <property type="component" value="Unassembled WGS sequence"/>
</dbReference>
<reference evidence="2" key="2">
    <citation type="submission" date="2021-09" db="EMBL/GenBank/DDBJ databases">
        <authorList>
            <person name="Gilroy R."/>
        </authorList>
    </citation>
    <scope>NUCLEOTIDE SEQUENCE</scope>
    <source>
        <strain evidence="2">6019</strain>
    </source>
</reference>
<feature type="transmembrane region" description="Helical" evidence="1">
    <location>
        <begin position="44"/>
        <end position="60"/>
    </location>
</feature>
<reference evidence="2" key="1">
    <citation type="journal article" date="2021" name="PeerJ">
        <title>Extensive microbial diversity within the chicken gut microbiome revealed by metagenomics and culture.</title>
        <authorList>
            <person name="Gilroy R."/>
            <person name="Ravi A."/>
            <person name="Getino M."/>
            <person name="Pursley I."/>
            <person name="Horton D.L."/>
            <person name="Alikhan N.F."/>
            <person name="Baker D."/>
            <person name="Gharbi K."/>
            <person name="Hall N."/>
            <person name="Watson M."/>
            <person name="Adriaenssens E.M."/>
            <person name="Foster-Nyarko E."/>
            <person name="Jarju S."/>
            <person name="Secka A."/>
            <person name="Antonio M."/>
            <person name="Oren A."/>
            <person name="Chaudhuri R.R."/>
            <person name="La Ragione R."/>
            <person name="Hildebrand F."/>
            <person name="Pallen M.J."/>
        </authorList>
    </citation>
    <scope>NUCLEOTIDE SEQUENCE</scope>
    <source>
        <strain evidence="2">6019</strain>
    </source>
</reference>
<proteinExistence type="predicted"/>
<dbReference type="Pfam" id="PF19728">
    <property type="entry name" value="DUF6220"/>
    <property type="match status" value="1"/>
</dbReference>
<evidence type="ECO:0000313" key="2">
    <source>
        <dbReference type="EMBL" id="HJE20329.1"/>
    </source>
</evidence>
<organism evidence="2 3">
    <name type="scientific">Aliicoccus persicus</name>
    <dbReference type="NCBI Taxonomy" id="930138"/>
    <lineage>
        <taxon>Bacteria</taxon>
        <taxon>Bacillati</taxon>
        <taxon>Bacillota</taxon>
        <taxon>Bacilli</taxon>
        <taxon>Bacillales</taxon>
        <taxon>Staphylococcaceae</taxon>
        <taxon>Aliicoccus</taxon>
    </lineage>
</organism>
<protein>
    <submittedName>
        <fullName evidence="2">DUF6220 domain-containing protein</fullName>
    </submittedName>
</protein>
<accession>A0A921DY52</accession>
<comment type="caution">
    <text evidence="2">The sequence shown here is derived from an EMBL/GenBank/DDBJ whole genome shotgun (WGS) entry which is preliminary data.</text>
</comment>
<gene>
    <name evidence="2" type="ORF">K8V35_08255</name>
</gene>
<keyword evidence="1" id="KW-0472">Membrane</keyword>
<evidence type="ECO:0000256" key="1">
    <source>
        <dbReference type="SAM" id="Phobius"/>
    </source>
</evidence>
<feature type="transmembrane region" description="Helical" evidence="1">
    <location>
        <begin position="91"/>
        <end position="112"/>
    </location>
</feature>
<dbReference type="AlphaFoldDB" id="A0A921DY52"/>
<dbReference type="InterPro" id="IPR046192">
    <property type="entry name" value="DUF6220"/>
</dbReference>
<sequence length="118" mass="13801">MEKILLKTYFGLSCVAMICILAQVYFAGVAVFQDYDYWEIHRSFALFKYIYLVIFIVGLIGKLPKHLTWLSLLIFGIANVQYYTAHGFLESLHVVIPFLIFWLNIVVIRNSFKKIKDN</sequence>
<feature type="transmembrane region" description="Helical" evidence="1">
    <location>
        <begin position="67"/>
        <end position="85"/>
    </location>
</feature>
<evidence type="ECO:0000313" key="3">
    <source>
        <dbReference type="Proteomes" id="UP000763505"/>
    </source>
</evidence>